<accession>A0A1B6FYM8</accession>
<proteinExistence type="predicted"/>
<organism evidence="2">
    <name type="scientific">Cuerna arida</name>
    <dbReference type="NCBI Taxonomy" id="1464854"/>
    <lineage>
        <taxon>Eukaryota</taxon>
        <taxon>Metazoa</taxon>
        <taxon>Ecdysozoa</taxon>
        <taxon>Arthropoda</taxon>
        <taxon>Hexapoda</taxon>
        <taxon>Insecta</taxon>
        <taxon>Pterygota</taxon>
        <taxon>Neoptera</taxon>
        <taxon>Paraneoptera</taxon>
        <taxon>Hemiptera</taxon>
        <taxon>Auchenorrhyncha</taxon>
        <taxon>Membracoidea</taxon>
        <taxon>Cicadellidae</taxon>
        <taxon>Cicadellinae</taxon>
        <taxon>Proconiini</taxon>
        <taxon>Cuerna</taxon>
    </lineage>
</organism>
<protein>
    <submittedName>
        <fullName evidence="2">Uncharacterized protein</fullName>
    </submittedName>
</protein>
<dbReference type="AlphaFoldDB" id="A0A1B6FYM8"/>
<gene>
    <name evidence="2" type="ORF">g.26329</name>
</gene>
<feature type="region of interest" description="Disordered" evidence="1">
    <location>
        <begin position="127"/>
        <end position="150"/>
    </location>
</feature>
<feature type="non-terminal residue" evidence="2">
    <location>
        <position position="150"/>
    </location>
</feature>
<evidence type="ECO:0000256" key="1">
    <source>
        <dbReference type="SAM" id="MobiDB-lite"/>
    </source>
</evidence>
<reference evidence="2" key="1">
    <citation type="submission" date="2015-11" db="EMBL/GenBank/DDBJ databases">
        <title>De novo transcriptome assembly of four potential Pierce s Disease insect vectors from Arizona vineyards.</title>
        <authorList>
            <person name="Tassone E.E."/>
        </authorList>
    </citation>
    <scope>NUCLEOTIDE SEQUENCE</scope>
</reference>
<name>A0A1B6FYM8_9HEMI</name>
<feature type="non-terminal residue" evidence="2">
    <location>
        <position position="1"/>
    </location>
</feature>
<sequence>RRRQETPEQRAIRLEKDRIRVALSRANESKEARAIRLARQRHQVNAARLRLKYKAQLHSGKVDTINSLQNKPIFDPLHKMIENKFNNLNNGNFIEQSRALAEFHGMYHQLKTYTSVSNYPQIISESGENEKTFEDYPESDSSLMAVEGVE</sequence>
<dbReference type="EMBL" id="GECZ01014487">
    <property type="protein sequence ID" value="JAS55282.1"/>
    <property type="molecule type" value="Transcribed_RNA"/>
</dbReference>
<evidence type="ECO:0000313" key="2">
    <source>
        <dbReference type="EMBL" id="JAS55282.1"/>
    </source>
</evidence>